<sequence>MQPWFGFDFDPHSTVARGCGILDSEANGLAIIASKAARHGWAPAASRSRTKLSCGALTNTPGWTNPPPRATGAVTPGVAGTDAEATGDVSAEGPGVNVGGTIRAGAADSGARADGCGPAAGADLVDSRATNTTPVMNSAPHAKSTSRRCRRRVTYIPMTDIPPIVDPGNGSDRSADERASRAVHGTCDQFG</sequence>
<reference evidence="2" key="1">
    <citation type="journal article" date="2014" name="Int. J. Syst. Evol. Microbiol.">
        <title>Complete genome sequence of Corynebacterium casei LMG S-19264T (=DSM 44701T), isolated from a smear-ripened cheese.</title>
        <authorList>
            <consortium name="US DOE Joint Genome Institute (JGI-PGF)"/>
            <person name="Walter F."/>
            <person name="Albersmeier A."/>
            <person name="Kalinowski J."/>
            <person name="Ruckert C."/>
        </authorList>
    </citation>
    <scope>NUCLEOTIDE SEQUENCE</scope>
    <source>
        <strain evidence="2">JCM 19831</strain>
    </source>
</reference>
<evidence type="ECO:0000256" key="1">
    <source>
        <dbReference type="SAM" id="MobiDB-lite"/>
    </source>
</evidence>
<dbReference type="AlphaFoldDB" id="A0A917SZS8"/>
<accession>A0A917SZS8</accession>
<name>A0A917SZS8_9ACTN</name>
<comment type="caution">
    <text evidence="2">The sequence shown here is derived from an EMBL/GenBank/DDBJ whole genome shotgun (WGS) entry which is preliminary data.</text>
</comment>
<dbReference type="EMBL" id="BMPI01000001">
    <property type="protein sequence ID" value="GGM03951.1"/>
    <property type="molecule type" value="Genomic_DNA"/>
</dbReference>
<dbReference type="Proteomes" id="UP000642070">
    <property type="component" value="Unassembled WGS sequence"/>
</dbReference>
<organism evidence="2 3">
    <name type="scientific">Dactylosporangium sucinum</name>
    <dbReference type="NCBI Taxonomy" id="1424081"/>
    <lineage>
        <taxon>Bacteria</taxon>
        <taxon>Bacillati</taxon>
        <taxon>Actinomycetota</taxon>
        <taxon>Actinomycetes</taxon>
        <taxon>Micromonosporales</taxon>
        <taxon>Micromonosporaceae</taxon>
        <taxon>Dactylosporangium</taxon>
    </lineage>
</organism>
<gene>
    <name evidence="2" type="ORF">GCM10007977_001620</name>
</gene>
<evidence type="ECO:0000313" key="2">
    <source>
        <dbReference type="EMBL" id="GGM03951.1"/>
    </source>
</evidence>
<feature type="region of interest" description="Disordered" evidence="1">
    <location>
        <begin position="159"/>
        <end position="191"/>
    </location>
</feature>
<proteinExistence type="predicted"/>
<evidence type="ECO:0000313" key="3">
    <source>
        <dbReference type="Proteomes" id="UP000642070"/>
    </source>
</evidence>
<protein>
    <submittedName>
        <fullName evidence="2">Uncharacterized protein</fullName>
    </submittedName>
</protein>
<reference evidence="2" key="2">
    <citation type="submission" date="2020-09" db="EMBL/GenBank/DDBJ databases">
        <authorList>
            <person name="Sun Q."/>
            <person name="Ohkuma M."/>
        </authorList>
    </citation>
    <scope>NUCLEOTIDE SEQUENCE</scope>
    <source>
        <strain evidence="2">JCM 19831</strain>
    </source>
</reference>
<keyword evidence="3" id="KW-1185">Reference proteome</keyword>